<proteinExistence type="predicted"/>
<evidence type="ECO:0000313" key="1">
    <source>
        <dbReference type="EMBL" id="CQR74798.1"/>
    </source>
</evidence>
<dbReference type="Proteomes" id="UP000049855">
    <property type="component" value="Unassembled WGS sequence"/>
</dbReference>
<dbReference type="AlphaFoldDB" id="A0A0U1L522"/>
<gene>
    <name evidence="1" type="ORF">SpAn4DRAFT_4155</name>
</gene>
<name>A0A0U1L522_9FIRM</name>
<dbReference type="EMBL" id="CTRP01000015">
    <property type="protein sequence ID" value="CQR74798.1"/>
    <property type="molecule type" value="Genomic_DNA"/>
</dbReference>
<sequence>MINLFPIKLAFTNDINIYHDLTEKYSNFSQFENWKVINQAKGGLLLILPALSG</sequence>
<keyword evidence="2" id="KW-1185">Reference proteome</keyword>
<organism evidence="1 2">
    <name type="scientific">Sporomusa ovata</name>
    <dbReference type="NCBI Taxonomy" id="2378"/>
    <lineage>
        <taxon>Bacteria</taxon>
        <taxon>Bacillati</taxon>
        <taxon>Bacillota</taxon>
        <taxon>Negativicutes</taxon>
        <taxon>Selenomonadales</taxon>
        <taxon>Sporomusaceae</taxon>
        <taxon>Sporomusa</taxon>
    </lineage>
</organism>
<accession>A0A0U1L522</accession>
<reference evidence="2" key="1">
    <citation type="submission" date="2015-03" db="EMBL/GenBank/DDBJ databases">
        <authorList>
            <person name="Nijsse Bart"/>
        </authorList>
    </citation>
    <scope>NUCLEOTIDE SEQUENCE [LARGE SCALE GENOMIC DNA]</scope>
</reference>
<evidence type="ECO:0000313" key="2">
    <source>
        <dbReference type="Proteomes" id="UP000049855"/>
    </source>
</evidence>
<protein>
    <submittedName>
        <fullName evidence="1">Uncharacterized protein</fullName>
    </submittedName>
</protein>